<dbReference type="GeneID" id="95378690"/>
<evidence type="ECO:0000313" key="2">
    <source>
        <dbReference type="EMBL" id="MCY9599868.1"/>
    </source>
</evidence>
<feature type="transmembrane region" description="Helical" evidence="1">
    <location>
        <begin position="172"/>
        <end position="193"/>
    </location>
</feature>
<feature type="transmembrane region" description="Helical" evidence="1">
    <location>
        <begin position="108"/>
        <end position="130"/>
    </location>
</feature>
<sequence>MSVWSNVWWLAKQDLKMVRYGYIWSLLYYLNAMFVLFVFMKPEISMHGEVNGFLTVVFNLFVLSIIQVVGYPIDTRNMNYWKNDAYTKRILQLKMLPVTNKEIVTSRFLVYILYSSFFILLLHVGIRVMMSLQWVEPVGWGTWLGMIFFWWGAVLAVGSFYLYGELSMRGKVFFRFSLLMLLATLILSILLWWTGNYMVWPLAISSIERYGVIVPACSLIIGATALGFSWKILGRKIGHRDLFAS</sequence>
<keyword evidence="1" id="KW-1133">Transmembrane helix</keyword>
<dbReference type="KEGG" id="pchi:PC41400_28275"/>
<keyword evidence="5" id="KW-1185">Reference proteome</keyword>
<feature type="transmembrane region" description="Helical" evidence="1">
    <location>
        <begin position="142"/>
        <end position="163"/>
    </location>
</feature>
<reference evidence="2 5" key="2">
    <citation type="submission" date="2022-05" db="EMBL/GenBank/DDBJ databases">
        <title>Genome Sequencing of Bee-Associated Microbes.</title>
        <authorList>
            <person name="Dunlap C."/>
        </authorList>
    </citation>
    <scope>NUCLEOTIDE SEQUENCE [LARGE SCALE GENOMIC DNA]</scope>
    <source>
        <strain evidence="2 5">NRRL B-23120</strain>
    </source>
</reference>
<feature type="transmembrane region" description="Helical" evidence="1">
    <location>
        <begin position="21"/>
        <end position="40"/>
    </location>
</feature>
<protein>
    <submittedName>
        <fullName evidence="2">ABC-2 transporter permease</fullName>
    </submittedName>
</protein>
<dbReference type="AlphaFoldDB" id="A0A410X436"/>
<dbReference type="Proteomes" id="UP001527202">
    <property type="component" value="Unassembled WGS sequence"/>
</dbReference>
<dbReference type="Pfam" id="PF13346">
    <property type="entry name" value="ABC2_membrane_5"/>
    <property type="match status" value="1"/>
</dbReference>
<accession>A0A410X436</accession>
<evidence type="ECO:0000313" key="3">
    <source>
        <dbReference type="EMBL" id="QAV21355.1"/>
    </source>
</evidence>
<dbReference type="Proteomes" id="UP000288943">
    <property type="component" value="Chromosome"/>
</dbReference>
<dbReference type="OrthoDB" id="2678663at2"/>
<evidence type="ECO:0000256" key="1">
    <source>
        <dbReference type="SAM" id="Phobius"/>
    </source>
</evidence>
<dbReference type="RefSeq" id="WP_042235101.1">
    <property type="nucleotide sequence ID" value="NZ_CP026520.1"/>
</dbReference>
<evidence type="ECO:0000313" key="5">
    <source>
        <dbReference type="Proteomes" id="UP001527202"/>
    </source>
</evidence>
<organism evidence="3 4">
    <name type="scientific">Paenibacillus chitinolyticus</name>
    <dbReference type="NCBI Taxonomy" id="79263"/>
    <lineage>
        <taxon>Bacteria</taxon>
        <taxon>Bacillati</taxon>
        <taxon>Bacillota</taxon>
        <taxon>Bacilli</taxon>
        <taxon>Bacillales</taxon>
        <taxon>Paenibacillaceae</taxon>
        <taxon>Paenibacillus</taxon>
    </lineage>
</organism>
<gene>
    <name evidence="2" type="ORF">M5X16_29390</name>
    <name evidence="3" type="ORF">PC41400_28275</name>
</gene>
<dbReference type="InterPro" id="IPR025699">
    <property type="entry name" value="ABC2_memb-like"/>
</dbReference>
<proteinExistence type="predicted"/>
<name>A0A410X436_9BACL</name>
<keyword evidence="1" id="KW-0812">Transmembrane</keyword>
<reference evidence="3 4" key="1">
    <citation type="submission" date="2018-01" db="EMBL/GenBank/DDBJ databases">
        <title>The whole genome sequencing and assembly of Paenibacillus chitinolyticus KCCM 41400 strain.</title>
        <authorList>
            <person name="Kim J.-Y."/>
            <person name="Park M.-K."/>
            <person name="Lee Y.-J."/>
            <person name="Yi H."/>
            <person name="Bahn Y.-S."/>
            <person name="Kim J.F."/>
            <person name="Lee D.-W."/>
        </authorList>
    </citation>
    <scope>NUCLEOTIDE SEQUENCE [LARGE SCALE GENOMIC DNA]</scope>
    <source>
        <strain evidence="3 4">KCCM 41400</strain>
    </source>
</reference>
<feature type="transmembrane region" description="Helical" evidence="1">
    <location>
        <begin position="213"/>
        <end position="233"/>
    </location>
</feature>
<evidence type="ECO:0000313" key="4">
    <source>
        <dbReference type="Proteomes" id="UP000288943"/>
    </source>
</evidence>
<feature type="transmembrane region" description="Helical" evidence="1">
    <location>
        <begin position="52"/>
        <end position="73"/>
    </location>
</feature>
<keyword evidence="1" id="KW-0472">Membrane</keyword>
<dbReference type="EMBL" id="JAMDMJ010000058">
    <property type="protein sequence ID" value="MCY9599868.1"/>
    <property type="molecule type" value="Genomic_DNA"/>
</dbReference>
<dbReference type="EMBL" id="CP026520">
    <property type="protein sequence ID" value="QAV21355.1"/>
    <property type="molecule type" value="Genomic_DNA"/>
</dbReference>